<evidence type="ECO:0000259" key="6">
    <source>
        <dbReference type="Pfam" id="PF00725"/>
    </source>
</evidence>
<evidence type="ECO:0000313" key="9">
    <source>
        <dbReference type="Proteomes" id="UP000285610"/>
    </source>
</evidence>
<dbReference type="Gene3D" id="3.40.50.720">
    <property type="entry name" value="NAD(P)-binding Rossmann-like Domain"/>
    <property type="match status" value="1"/>
</dbReference>
<dbReference type="PIRSF" id="PIRSF000105">
    <property type="entry name" value="HCDH"/>
    <property type="match status" value="1"/>
</dbReference>
<dbReference type="InterPro" id="IPR006176">
    <property type="entry name" value="3-OHacyl-CoA_DH_NAD-bd"/>
</dbReference>
<reference evidence="8 9" key="1">
    <citation type="submission" date="2018-08" db="EMBL/GenBank/DDBJ databases">
        <title>A genome reference for cultivated species of the human gut microbiota.</title>
        <authorList>
            <person name="Zou Y."/>
            <person name="Xue W."/>
            <person name="Luo G."/>
        </authorList>
    </citation>
    <scope>NUCLEOTIDE SEQUENCE [LARGE SCALE GENOMIC DNA]</scope>
    <source>
        <strain evidence="8 9">AF33-12</strain>
    </source>
</reference>
<keyword evidence="3" id="KW-0560">Oxidoreductase</keyword>
<sequence>MKTIGVIGAGTMGIGVAISLLQKKISVRLIDIDKDQIGRAKTEIENKIAIYSMLRGIDIDEEATKNNILYSTDIQTLKYADIIIENISENIEEKNKLYHSLESICKKDCIFMINTSCIPIKDIAQDLSIKTHMLGVHFMNPVPLIDAVEVIQAESTSEGVLSEALLFLKGLGKDSIVVHDSPGFVSNRISHLMMNEAIFLVDEGVAKPEDIDKIFKCCYGHKMGPLETADLIGLDVVKDTLSIMGEYFEGNKFKIAPLLERMVAENNLGRKTGKGFYKY</sequence>
<evidence type="ECO:0000256" key="2">
    <source>
        <dbReference type="ARBA" id="ARBA00009463"/>
    </source>
</evidence>
<dbReference type="Pfam" id="PF02737">
    <property type="entry name" value="3HCDH_N"/>
    <property type="match status" value="1"/>
</dbReference>
<protein>
    <submittedName>
        <fullName evidence="8">3-hydroxyacyl-CoA dehydrogenase family protein</fullName>
    </submittedName>
</protein>
<feature type="domain" description="3-hydroxyacyl-CoA dehydrogenase NAD binding" evidence="7">
    <location>
        <begin position="3"/>
        <end position="180"/>
    </location>
</feature>
<feature type="binding site" evidence="5">
    <location>
        <position position="89"/>
    </location>
    <ligand>
        <name>NAD(+)</name>
        <dbReference type="ChEBI" id="CHEBI:57540"/>
    </ligand>
</feature>
<comment type="similarity">
    <text evidence="2">Belongs to the 3-hydroxyacyl-CoA dehydrogenase family.</text>
</comment>
<feature type="binding site" evidence="5">
    <location>
        <position position="271"/>
    </location>
    <ligand>
        <name>NAD(+)</name>
        <dbReference type="ChEBI" id="CHEBI:57540"/>
    </ligand>
</feature>
<feature type="binding site" evidence="5">
    <location>
        <begin position="8"/>
        <end position="13"/>
    </location>
    <ligand>
        <name>NAD(+)</name>
        <dbReference type="ChEBI" id="CHEBI:57540"/>
    </ligand>
</feature>
<dbReference type="InterPro" id="IPR036291">
    <property type="entry name" value="NAD(P)-bd_dom_sf"/>
</dbReference>
<feature type="binding site" evidence="5">
    <location>
        <position position="140"/>
    </location>
    <ligand>
        <name>NAD(+)</name>
        <dbReference type="ChEBI" id="CHEBI:57540"/>
    </ligand>
</feature>
<dbReference type="Pfam" id="PF00725">
    <property type="entry name" value="3HCDH"/>
    <property type="match status" value="1"/>
</dbReference>
<feature type="site" description="Important for catalytic activity" evidence="4">
    <location>
        <position position="137"/>
    </location>
</feature>
<dbReference type="PANTHER" id="PTHR48075">
    <property type="entry name" value="3-HYDROXYACYL-COA DEHYDROGENASE FAMILY PROTEIN"/>
    <property type="match status" value="1"/>
</dbReference>
<dbReference type="EMBL" id="QRQE01000019">
    <property type="protein sequence ID" value="RHM76087.1"/>
    <property type="molecule type" value="Genomic_DNA"/>
</dbReference>
<evidence type="ECO:0000256" key="1">
    <source>
        <dbReference type="ARBA" id="ARBA00005086"/>
    </source>
</evidence>
<name>A0A415S9N6_MEDGN</name>
<evidence type="ECO:0000256" key="4">
    <source>
        <dbReference type="PIRSR" id="PIRSR000105-1"/>
    </source>
</evidence>
<dbReference type="InterPro" id="IPR022694">
    <property type="entry name" value="3-OHacyl-CoA_DH"/>
</dbReference>
<dbReference type="SUPFAM" id="SSF48179">
    <property type="entry name" value="6-phosphogluconate dehydrogenase C-terminal domain-like"/>
    <property type="match status" value="1"/>
</dbReference>
<dbReference type="Gene3D" id="1.10.1040.10">
    <property type="entry name" value="N-(1-d-carboxylethyl)-l-norvaline Dehydrogenase, domain 2"/>
    <property type="match status" value="1"/>
</dbReference>
<feature type="binding site" evidence="5">
    <location>
        <position position="31"/>
    </location>
    <ligand>
        <name>NAD(+)</name>
        <dbReference type="ChEBI" id="CHEBI:57540"/>
    </ligand>
</feature>
<dbReference type="InterPro" id="IPR008927">
    <property type="entry name" value="6-PGluconate_DH-like_C_sf"/>
</dbReference>
<evidence type="ECO:0000256" key="5">
    <source>
        <dbReference type="PIRSR" id="PIRSR000105-2"/>
    </source>
</evidence>
<dbReference type="SUPFAM" id="SSF51735">
    <property type="entry name" value="NAD(P)-binding Rossmann-fold domains"/>
    <property type="match status" value="1"/>
</dbReference>
<dbReference type="GO" id="GO:0006631">
    <property type="term" value="P:fatty acid metabolic process"/>
    <property type="evidence" value="ECO:0007669"/>
    <property type="project" value="InterPro"/>
</dbReference>
<dbReference type="RefSeq" id="WP_118444592.1">
    <property type="nucleotide sequence ID" value="NZ_JBCPGC010000040.1"/>
</dbReference>
<dbReference type="GO" id="GO:0016616">
    <property type="term" value="F:oxidoreductase activity, acting on the CH-OH group of donors, NAD or NADP as acceptor"/>
    <property type="evidence" value="ECO:0007669"/>
    <property type="project" value="InterPro"/>
</dbReference>
<feature type="binding site" evidence="5">
    <location>
        <position position="94"/>
    </location>
    <ligand>
        <name>NAD(+)</name>
        <dbReference type="ChEBI" id="CHEBI:57540"/>
    </ligand>
</feature>
<evidence type="ECO:0000259" key="7">
    <source>
        <dbReference type="Pfam" id="PF02737"/>
    </source>
</evidence>
<feature type="domain" description="3-hydroxyacyl-CoA dehydrogenase C-terminal" evidence="6">
    <location>
        <begin position="183"/>
        <end position="279"/>
    </location>
</feature>
<evidence type="ECO:0000313" key="8">
    <source>
        <dbReference type="EMBL" id="RHM76087.1"/>
    </source>
</evidence>
<keyword evidence="5" id="KW-0520">NAD</keyword>
<proteinExistence type="inferred from homology"/>
<evidence type="ECO:0000256" key="3">
    <source>
        <dbReference type="ARBA" id="ARBA00023002"/>
    </source>
</evidence>
<dbReference type="AlphaFoldDB" id="A0A415S9N6"/>
<feature type="binding site" evidence="5">
    <location>
        <position position="116"/>
    </location>
    <ligand>
        <name>NAD(+)</name>
        <dbReference type="ChEBI" id="CHEBI:57540"/>
    </ligand>
</feature>
<dbReference type="InterPro" id="IPR013328">
    <property type="entry name" value="6PGD_dom2"/>
</dbReference>
<dbReference type="InterPro" id="IPR006108">
    <property type="entry name" value="3HC_DH_C"/>
</dbReference>
<comment type="caution">
    <text evidence="8">The sequence shown here is derived from an EMBL/GenBank/DDBJ whole genome shotgun (WGS) entry which is preliminary data.</text>
</comment>
<accession>A0A415S9N6</accession>
<comment type="pathway">
    <text evidence="1">Lipid metabolism; butanoate metabolism.</text>
</comment>
<dbReference type="Proteomes" id="UP000285610">
    <property type="component" value="Unassembled WGS sequence"/>
</dbReference>
<dbReference type="GO" id="GO:0070403">
    <property type="term" value="F:NAD+ binding"/>
    <property type="evidence" value="ECO:0007669"/>
    <property type="project" value="InterPro"/>
</dbReference>
<gene>
    <name evidence="8" type="ORF">DWZ50_08830</name>
</gene>
<dbReference type="PANTHER" id="PTHR48075:SF5">
    <property type="entry name" value="3-HYDROXYBUTYRYL-COA DEHYDROGENASE"/>
    <property type="match status" value="1"/>
</dbReference>
<organism evidence="8 9">
    <name type="scientific">Mediterraneibacter gnavus</name>
    <name type="common">Ruminococcus gnavus</name>
    <dbReference type="NCBI Taxonomy" id="33038"/>
    <lineage>
        <taxon>Bacteria</taxon>
        <taxon>Bacillati</taxon>
        <taxon>Bacillota</taxon>
        <taxon>Clostridia</taxon>
        <taxon>Lachnospirales</taxon>
        <taxon>Lachnospiraceae</taxon>
        <taxon>Mediterraneibacter</taxon>
    </lineage>
</organism>